<comment type="caution">
    <text evidence="1">The sequence shown here is derived from an EMBL/GenBank/DDBJ whole genome shotgun (WGS) entry which is preliminary data.</text>
</comment>
<reference evidence="1 2" key="1">
    <citation type="journal article" date="2022" name="Genome Biol. Evol.">
        <title>The Spruce Budworm Genome: Reconstructing the Evolutionary History of Antifreeze Proteins.</title>
        <authorList>
            <person name="Beliveau C."/>
            <person name="Gagne P."/>
            <person name="Picq S."/>
            <person name="Vernygora O."/>
            <person name="Keeling C.I."/>
            <person name="Pinkney K."/>
            <person name="Doucet D."/>
            <person name="Wen F."/>
            <person name="Johnston J.S."/>
            <person name="Maaroufi H."/>
            <person name="Boyle B."/>
            <person name="Laroche J."/>
            <person name="Dewar K."/>
            <person name="Juretic N."/>
            <person name="Blackburn G."/>
            <person name="Nisole A."/>
            <person name="Brunet B."/>
            <person name="Brandao M."/>
            <person name="Lumley L."/>
            <person name="Duan J."/>
            <person name="Quan G."/>
            <person name="Lucarotti C.J."/>
            <person name="Roe A.D."/>
            <person name="Sperling F.A.H."/>
            <person name="Levesque R.C."/>
            <person name="Cusson M."/>
        </authorList>
    </citation>
    <scope>NUCLEOTIDE SEQUENCE [LARGE SCALE GENOMIC DNA]</scope>
    <source>
        <strain evidence="1">Glfc:IPQL:Cfum</strain>
    </source>
</reference>
<accession>A0ACC0JYD7</accession>
<gene>
    <name evidence="1" type="ORF">MSG28_007685</name>
</gene>
<dbReference type="Proteomes" id="UP001064048">
    <property type="component" value="Chromosome 12"/>
</dbReference>
<dbReference type="EMBL" id="CM046112">
    <property type="protein sequence ID" value="KAI8429138.1"/>
    <property type="molecule type" value="Genomic_DNA"/>
</dbReference>
<sequence>MAAVALPMESNPDTMNKYLQKLGVPDKWRMVDVIGLEGEALSWVPRPVLAIVLLFPLSDAYERHRAEQEIELQSKTPEVPKDVFHLKQVLSNVCGTIALVHSVANNTHQIELSDGLLKRYLNDAQGLDAAAKGVLLENTAAILDAYKDIIRSASHDVVDAEEPIKAGENEKTTKSSAPHAVAPASCAAAGGRGGKKKNYGELQTFKWNAREFTALTMSILGRTRHRYVGDVRSERTRPSISDDKVVQLRTWDLANYGRARWIPGSEAFLKPHLVVLKIEIERICHGSAGLWRVTVVWRGLMVMQALERLNAPSGVGPTRLPSGRHPAGHRRHTSVASPESAYRRIELGEVVMVVRVVRGGRRRKALVWGSVPMRHVRRRRENPLHRGMRQYRVQPTFPCPPLLVSLVRQDNLTKTVLNKAIKMLGRDGVDVPCSRQRRVRYGHTQIQRIDKSVTALFEVVAAGGIVLSVVLPGRLTRLLGTRLRLRTFALFGRRRAHHRLDVAAERQLLLLLHEGDTHGRRVRHGGLVVLLAERRRGHGVRRGVLRRRRREREQRVGVVVLRGGQGLVRGRRLLLEAPAPRAAAQRLGLQPGVQRRVERSKPPAQLCYAAGVRTHCLPTQNFRST</sequence>
<keyword evidence="2" id="KW-1185">Reference proteome</keyword>
<proteinExistence type="predicted"/>
<evidence type="ECO:0000313" key="1">
    <source>
        <dbReference type="EMBL" id="KAI8429138.1"/>
    </source>
</evidence>
<evidence type="ECO:0000313" key="2">
    <source>
        <dbReference type="Proteomes" id="UP001064048"/>
    </source>
</evidence>
<protein>
    <submittedName>
        <fullName evidence="1">Uncharacterized protein</fullName>
    </submittedName>
</protein>
<organism evidence="1 2">
    <name type="scientific">Choristoneura fumiferana</name>
    <name type="common">Spruce budworm moth</name>
    <name type="synonym">Archips fumiferana</name>
    <dbReference type="NCBI Taxonomy" id="7141"/>
    <lineage>
        <taxon>Eukaryota</taxon>
        <taxon>Metazoa</taxon>
        <taxon>Ecdysozoa</taxon>
        <taxon>Arthropoda</taxon>
        <taxon>Hexapoda</taxon>
        <taxon>Insecta</taxon>
        <taxon>Pterygota</taxon>
        <taxon>Neoptera</taxon>
        <taxon>Endopterygota</taxon>
        <taxon>Lepidoptera</taxon>
        <taxon>Glossata</taxon>
        <taxon>Ditrysia</taxon>
        <taxon>Tortricoidea</taxon>
        <taxon>Tortricidae</taxon>
        <taxon>Tortricinae</taxon>
        <taxon>Choristoneura</taxon>
    </lineage>
</organism>
<name>A0ACC0JYD7_CHOFU</name>